<keyword evidence="2" id="KW-1185">Reference proteome</keyword>
<dbReference type="EMBL" id="BAFB01000100">
    <property type="protein sequence ID" value="GAB34295.1"/>
    <property type="molecule type" value="Genomic_DNA"/>
</dbReference>
<sequence>MKWGSRVKSAICFADARVRRRLTFETGVWRARLVAIAAAACVFGGGVVAVPEALAGPEQTRIVAQNVLAPNEIDLEVASPAMRRAVPVKVIPSRSGTAAPTLYLLNGAAGGDGGSSWFDQTDIRTFFAHEDVNVVVPMGGAASYFTDWLRPDAKLGVQKWATFLTAELPSVIDERFGGNGRNAIAGISMAGTSVFQLSLHAPTLYRALGSFSGCAQTSDPAGQAAVRLVVEGRGGGNTVNMWGPPTAPSWRENDPYLHVEKFRGKSVYVSNGSGMPGRYDTIDGPGIDGSGEKLAEQIAVGAAIETATDQCSRNLARRMRDMGVPATFHFYQGGTHAWPYWQDELHRAWPQFKAALRK</sequence>
<dbReference type="Gene3D" id="3.40.50.1820">
    <property type="entry name" value="alpha/beta hydrolase"/>
    <property type="match status" value="1"/>
</dbReference>
<dbReference type="PANTHER" id="PTHR48098:SF1">
    <property type="entry name" value="DIACYLGLYCEROL ACYLTRANSFERASE_MYCOLYLTRANSFERASE AG85A"/>
    <property type="match status" value="1"/>
</dbReference>
<evidence type="ECO:0000313" key="1">
    <source>
        <dbReference type="EMBL" id="GAB34295.1"/>
    </source>
</evidence>
<dbReference type="InterPro" id="IPR029058">
    <property type="entry name" value="AB_hydrolase_fold"/>
</dbReference>
<accession>H5TLD7</accession>
<dbReference type="GO" id="GO:0016747">
    <property type="term" value="F:acyltransferase activity, transferring groups other than amino-acyl groups"/>
    <property type="evidence" value="ECO:0007669"/>
    <property type="project" value="TreeGrafter"/>
</dbReference>
<name>H5TLD7_GORO1</name>
<protein>
    <submittedName>
        <fullName evidence="1">Mycolyltransferase</fullName>
    </submittedName>
</protein>
<evidence type="ECO:0000313" key="2">
    <source>
        <dbReference type="Proteomes" id="UP000005038"/>
    </source>
</evidence>
<reference evidence="1" key="1">
    <citation type="submission" date="2012-02" db="EMBL/GenBank/DDBJ databases">
        <title>Whole genome shotgun sequence of Gordonia otitidis NBRC 100426.</title>
        <authorList>
            <person name="Yoshida I."/>
            <person name="Hosoyama A."/>
            <person name="Tsuchikane K."/>
            <person name="Katsumata H."/>
            <person name="Yamazaki S."/>
            <person name="Fujita N."/>
        </authorList>
    </citation>
    <scope>NUCLEOTIDE SEQUENCE [LARGE SCALE GENOMIC DNA]</scope>
    <source>
        <strain evidence="1">NBRC 100426</strain>
    </source>
</reference>
<comment type="caution">
    <text evidence="1">The sequence shown here is derived from an EMBL/GenBank/DDBJ whole genome shotgun (WGS) entry which is preliminary data.</text>
</comment>
<dbReference type="SUPFAM" id="SSF53474">
    <property type="entry name" value="alpha/beta-Hydrolases"/>
    <property type="match status" value="1"/>
</dbReference>
<organism evidence="1 2">
    <name type="scientific">Gordonia otitidis (strain DSM 44809 / CCUG 52243 / JCM 12355 / NBRC 100426 / IFM 10032)</name>
    <dbReference type="NCBI Taxonomy" id="1108044"/>
    <lineage>
        <taxon>Bacteria</taxon>
        <taxon>Bacillati</taxon>
        <taxon>Actinomycetota</taxon>
        <taxon>Actinomycetes</taxon>
        <taxon>Mycobacteriales</taxon>
        <taxon>Gordoniaceae</taxon>
        <taxon>Gordonia</taxon>
    </lineage>
</organism>
<dbReference type="InterPro" id="IPR000801">
    <property type="entry name" value="Esterase-like"/>
</dbReference>
<gene>
    <name evidence="1" type="ORF">GOOTI_100_00180</name>
</gene>
<dbReference type="AlphaFoldDB" id="H5TLD7"/>
<dbReference type="Proteomes" id="UP000005038">
    <property type="component" value="Unassembled WGS sequence"/>
</dbReference>
<dbReference type="RefSeq" id="WP_007238534.1">
    <property type="nucleotide sequence ID" value="NZ_BAFB01000100.1"/>
</dbReference>
<dbReference type="OrthoDB" id="4510758at2"/>
<dbReference type="Pfam" id="PF00756">
    <property type="entry name" value="Esterase"/>
    <property type="match status" value="1"/>
</dbReference>
<dbReference type="InterPro" id="IPR050583">
    <property type="entry name" value="Mycobacterial_A85_antigen"/>
</dbReference>
<dbReference type="STRING" id="1108044.GOOTI_100_00180"/>
<dbReference type="PANTHER" id="PTHR48098">
    <property type="entry name" value="ENTEROCHELIN ESTERASE-RELATED"/>
    <property type="match status" value="1"/>
</dbReference>
<proteinExistence type="predicted"/>